<protein>
    <submittedName>
        <fullName evidence="2">Uncharacterized protein</fullName>
    </submittedName>
</protein>
<dbReference type="AlphaFoldDB" id="A0A420M924"/>
<reference evidence="2 3" key="1">
    <citation type="journal article" date="2018" name="Sci. Rep.">
        <title>Characterisation of pathogen-specific regions and novel effector candidates in Fusarium oxysporum f. sp. cepae.</title>
        <authorList>
            <person name="Armitage A.D."/>
            <person name="Taylor A."/>
            <person name="Sobczyk M.K."/>
            <person name="Baxter L."/>
            <person name="Greenfield B.P."/>
            <person name="Bates H.J."/>
            <person name="Wilson F."/>
            <person name="Jackson A.C."/>
            <person name="Ott S."/>
            <person name="Harrison R.J."/>
            <person name="Clarkson J.P."/>
        </authorList>
    </citation>
    <scope>NUCLEOTIDE SEQUENCE [LARGE SCALE GENOMIC DNA]</scope>
    <source>
        <strain evidence="2 3">Fo_A13</strain>
    </source>
</reference>
<dbReference type="VEuPathDB" id="FungiDB:FOXG_22196"/>
<dbReference type="VEuPathDB" id="FungiDB:HZS61_011542"/>
<feature type="region of interest" description="Disordered" evidence="1">
    <location>
        <begin position="177"/>
        <end position="204"/>
    </location>
</feature>
<gene>
    <name evidence="2" type="ORF">BFJ69_g17151</name>
</gene>
<proteinExistence type="predicted"/>
<dbReference type="VEuPathDB" id="FungiDB:FOZG_17924"/>
<dbReference type="EMBL" id="MRCX01000671">
    <property type="protein sequence ID" value="RKK61219.1"/>
    <property type="molecule type" value="Genomic_DNA"/>
</dbReference>
<comment type="caution">
    <text evidence="2">The sequence shown here is derived from an EMBL/GenBank/DDBJ whole genome shotgun (WGS) entry which is preliminary data.</text>
</comment>
<evidence type="ECO:0000313" key="3">
    <source>
        <dbReference type="Proteomes" id="UP000285084"/>
    </source>
</evidence>
<organism evidence="2 3">
    <name type="scientific">Fusarium oxysporum</name>
    <name type="common">Fusarium vascular wilt</name>
    <dbReference type="NCBI Taxonomy" id="5507"/>
    <lineage>
        <taxon>Eukaryota</taxon>
        <taxon>Fungi</taxon>
        <taxon>Dikarya</taxon>
        <taxon>Ascomycota</taxon>
        <taxon>Pezizomycotina</taxon>
        <taxon>Sordariomycetes</taxon>
        <taxon>Hypocreomycetidae</taxon>
        <taxon>Hypocreales</taxon>
        <taxon>Nectriaceae</taxon>
        <taxon>Fusarium</taxon>
        <taxon>Fusarium oxysporum species complex</taxon>
    </lineage>
</organism>
<name>A0A420M924_FUSOX</name>
<sequence>MSDNAVLSQLKLFIDVHTRVLICSHDICRVVLFLSPAQVSEYLRKKQNIAAVERRLVIDLLKTRISPLQSPSGAPIRQDGSAVHPNLHLVHGFTCKFCTERTGSSQLMYRHITLAHKKQRLQLGVRRKAMYEPVFLQAWTNSPSGGRYWSVEYRGVMTRRIGGKDACDHLQGEFERERRLQQGSSAGQTAVGRDRGSDPSAKIPTLTFTDFWPWLEQTG</sequence>
<dbReference type="Proteomes" id="UP000285084">
    <property type="component" value="Unassembled WGS sequence"/>
</dbReference>
<evidence type="ECO:0000313" key="2">
    <source>
        <dbReference type="EMBL" id="RKK61219.1"/>
    </source>
</evidence>
<dbReference type="VEuPathDB" id="FungiDB:FOMG_18274"/>
<evidence type="ECO:0000256" key="1">
    <source>
        <dbReference type="SAM" id="MobiDB-lite"/>
    </source>
</evidence>
<accession>A0A420M924</accession>